<dbReference type="PROSITE" id="PS50975">
    <property type="entry name" value="ATP_GRASP"/>
    <property type="match status" value="1"/>
</dbReference>
<dbReference type="Gene3D" id="3.30.1490.20">
    <property type="entry name" value="ATP-grasp fold, A domain"/>
    <property type="match status" value="1"/>
</dbReference>
<dbReference type="InterPro" id="IPR013815">
    <property type="entry name" value="ATP_grasp_subdomain_1"/>
</dbReference>
<dbReference type="PANTHER" id="PTHR21621">
    <property type="entry name" value="RIBOSOMAL PROTEIN S6 MODIFICATION PROTEIN"/>
    <property type="match status" value="1"/>
</dbReference>
<keyword evidence="3 4" id="KW-0067">ATP-binding</keyword>
<protein>
    <submittedName>
        <fullName evidence="6">RimK family alpha-L-glutamate ligase</fullName>
    </submittedName>
</protein>
<dbReference type="InterPro" id="IPR004666">
    <property type="entry name" value="Rp_bS6_RimK/Lys_biosynth_LsyX"/>
</dbReference>
<dbReference type="EMBL" id="QSFO01000003">
    <property type="protein sequence ID" value="RHA56216.1"/>
    <property type="molecule type" value="Genomic_DNA"/>
</dbReference>
<reference evidence="6 7" key="1">
    <citation type="submission" date="2018-08" db="EMBL/GenBank/DDBJ databases">
        <title>A genome reference for cultivated species of the human gut microbiota.</title>
        <authorList>
            <person name="Zou Y."/>
            <person name="Xue W."/>
            <person name="Luo G."/>
        </authorList>
    </citation>
    <scope>NUCLEOTIDE SEQUENCE [LARGE SCALE GENOMIC DNA]</scope>
    <source>
        <strain evidence="6 7">AM43-2</strain>
    </source>
</reference>
<dbReference type="PANTHER" id="PTHR21621:SF0">
    <property type="entry name" value="BETA-CITRYLGLUTAMATE SYNTHASE B-RELATED"/>
    <property type="match status" value="1"/>
</dbReference>
<dbReference type="InterPro" id="IPR011761">
    <property type="entry name" value="ATP-grasp"/>
</dbReference>
<keyword evidence="2 4" id="KW-0547">Nucleotide-binding</keyword>
<dbReference type="Gene3D" id="3.40.50.20">
    <property type="match status" value="1"/>
</dbReference>
<dbReference type="Pfam" id="PF08443">
    <property type="entry name" value="RimK"/>
    <property type="match status" value="1"/>
</dbReference>
<dbReference type="SUPFAM" id="SSF56059">
    <property type="entry name" value="Glutathione synthetase ATP-binding domain-like"/>
    <property type="match status" value="1"/>
</dbReference>
<keyword evidence="6" id="KW-0436">Ligase</keyword>
<dbReference type="InterPro" id="IPR013651">
    <property type="entry name" value="ATP-grasp_RimK-type"/>
</dbReference>
<dbReference type="NCBIfam" id="TIGR00768">
    <property type="entry name" value="rimK_fam"/>
    <property type="match status" value="1"/>
</dbReference>
<keyword evidence="1" id="KW-0479">Metal-binding</keyword>
<feature type="domain" description="ATP-grasp" evidence="5">
    <location>
        <begin position="102"/>
        <end position="288"/>
    </location>
</feature>
<evidence type="ECO:0000256" key="4">
    <source>
        <dbReference type="PROSITE-ProRule" id="PRU00409"/>
    </source>
</evidence>
<dbReference type="GO" id="GO:0016879">
    <property type="term" value="F:ligase activity, forming carbon-nitrogen bonds"/>
    <property type="evidence" value="ECO:0007669"/>
    <property type="project" value="TreeGrafter"/>
</dbReference>
<evidence type="ECO:0000256" key="2">
    <source>
        <dbReference type="ARBA" id="ARBA00022741"/>
    </source>
</evidence>
<comment type="caution">
    <text evidence="6">The sequence shown here is derived from an EMBL/GenBank/DDBJ whole genome shotgun (WGS) entry which is preliminary data.</text>
</comment>
<sequence length="291" mass="33422">MKTGWLIVNGYLESEKFDEIYNWLIEAAEKRDCKLRKLPNDQVDSVLKISSGSTNWKQKPDFVLFWDKDVKLVKTLEAEGFKVFNSAEAIETCDDKALTFIKLKNTDIKMPATYMAPMTFDKEYKDYTFVLQIEGSLGYPMVIKENKGSFGEQVYLVNNYYEAVEKIKAIGHCDFIMQEYIESSKGRDVRIHIVGDKIVTAMERVNEDDFRANITNGGKMKKYTPTEEQCEMALKVCRELKLDFAGVDIMFGKQGEPVLCEVNSNAHFKNIYDCTGVNVADEIMEYILNKV</sequence>
<dbReference type="RefSeq" id="WP_118024940.1">
    <property type="nucleotide sequence ID" value="NZ_JBGLBX010000002.1"/>
</dbReference>
<dbReference type="GO" id="GO:0005737">
    <property type="term" value="C:cytoplasm"/>
    <property type="evidence" value="ECO:0007669"/>
    <property type="project" value="TreeGrafter"/>
</dbReference>
<proteinExistence type="predicted"/>
<gene>
    <name evidence="6" type="ORF">DW929_03785</name>
</gene>
<name>A0A413S3T7_9FIRM</name>
<dbReference type="GO" id="GO:0046872">
    <property type="term" value="F:metal ion binding"/>
    <property type="evidence" value="ECO:0007669"/>
    <property type="project" value="UniProtKB-KW"/>
</dbReference>
<evidence type="ECO:0000259" key="5">
    <source>
        <dbReference type="PROSITE" id="PS50975"/>
    </source>
</evidence>
<evidence type="ECO:0000313" key="7">
    <source>
        <dbReference type="Proteomes" id="UP000284598"/>
    </source>
</evidence>
<evidence type="ECO:0000256" key="3">
    <source>
        <dbReference type="ARBA" id="ARBA00022840"/>
    </source>
</evidence>
<accession>A0A413S3T7</accession>
<organism evidence="6 7">
    <name type="scientific">Eubacterium ventriosum</name>
    <dbReference type="NCBI Taxonomy" id="39496"/>
    <lineage>
        <taxon>Bacteria</taxon>
        <taxon>Bacillati</taxon>
        <taxon>Bacillota</taxon>
        <taxon>Clostridia</taxon>
        <taxon>Eubacteriales</taxon>
        <taxon>Eubacteriaceae</taxon>
        <taxon>Eubacterium</taxon>
    </lineage>
</organism>
<dbReference type="GO" id="GO:0005524">
    <property type="term" value="F:ATP binding"/>
    <property type="evidence" value="ECO:0007669"/>
    <property type="project" value="UniProtKB-UniRule"/>
</dbReference>
<dbReference type="AlphaFoldDB" id="A0A413S3T7"/>
<evidence type="ECO:0000313" key="6">
    <source>
        <dbReference type="EMBL" id="RHA56216.1"/>
    </source>
</evidence>
<dbReference type="Proteomes" id="UP000284598">
    <property type="component" value="Unassembled WGS sequence"/>
</dbReference>
<dbReference type="Gene3D" id="3.30.470.20">
    <property type="entry name" value="ATP-grasp fold, B domain"/>
    <property type="match status" value="1"/>
</dbReference>
<evidence type="ECO:0000256" key="1">
    <source>
        <dbReference type="ARBA" id="ARBA00022723"/>
    </source>
</evidence>